<protein>
    <recommendedName>
        <fullName evidence="1">DUF4376 domain-containing protein</fullName>
    </recommendedName>
</protein>
<dbReference type="EMBL" id="ACCU02000003">
    <property type="protein sequence ID" value="EEE42850.1"/>
    <property type="molecule type" value="Genomic_DNA"/>
</dbReference>
<sequence>MKAYINDKLVVLSPEVAAEYTETPEKTRQLQKEALAAKRWEVETGGLILNGVLIDTSRESQAMINGAYAQAQRKKDAPGYMINFKGRDGWVSLTADQMINIGEAVGDFVQACFDHERSLSDLIDQSDTSVDINAGWPV</sequence>
<accession>A0A5E8GU46</accession>
<dbReference type="RefSeq" id="WP_008197456.1">
    <property type="nucleotide sequence ID" value="NZ_CM011002.1"/>
</dbReference>
<dbReference type="Pfam" id="PF14301">
    <property type="entry name" value="DUF4376"/>
    <property type="match status" value="1"/>
</dbReference>
<evidence type="ECO:0000259" key="1">
    <source>
        <dbReference type="Pfam" id="PF14301"/>
    </source>
</evidence>
<proteinExistence type="predicted"/>
<feature type="domain" description="DUF4376" evidence="1">
    <location>
        <begin position="28"/>
        <end position="132"/>
    </location>
</feature>
<dbReference type="Proteomes" id="UP000004703">
    <property type="component" value="Chromosome"/>
</dbReference>
<dbReference type="InterPro" id="IPR025484">
    <property type="entry name" value="DUF4376"/>
</dbReference>
<reference evidence="2 3" key="2">
    <citation type="submission" date="2013-04" db="EMBL/GenBank/DDBJ databases">
        <authorList>
            <person name="Fiebig A."/>
            <person name="Pradella S."/>
            <person name="Wagner-Doebler I."/>
        </authorList>
    </citation>
    <scope>NUCLEOTIDE SEQUENCE [LARGE SCALE GENOMIC DNA]</scope>
    <source>
        <strain evidence="3">DSM 17067 / NCIMB 14079 / DFL-11</strain>
    </source>
</reference>
<dbReference type="AlphaFoldDB" id="A0A5E8GU46"/>
<evidence type="ECO:0000313" key="2">
    <source>
        <dbReference type="EMBL" id="EEE42850.1"/>
    </source>
</evidence>
<name>A0A5E8GU46_ROSAD</name>
<gene>
    <name evidence="2" type="ORF">SADFL11_PLAS22</name>
</gene>
<comment type="caution">
    <text evidence="2">The sequence shown here is derived from an EMBL/GenBank/DDBJ whole genome shotgun (WGS) entry which is preliminary data.</text>
</comment>
<evidence type="ECO:0000313" key="3">
    <source>
        <dbReference type="Proteomes" id="UP000004703"/>
    </source>
</evidence>
<reference evidence="2 3" key="1">
    <citation type="submission" date="2008-01" db="EMBL/GenBank/DDBJ databases">
        <authorList>
            <person name="Wagner-Dobler I."/>
            <person name="Ferriera S."/>
            <person name="Johnson J."/>
            <person name="Kravitz S."/>
            <person name="Beeson K."/>
            <person name="Sutton G."/>
            <person name="Rogers Y.-H."/>
            <person name="Friedman R."/>
            <person name="Frazier M."/>
            <person name="Venter J.C."/>
        </authorList>
    </citation>
    <scope>NUCLEOTIDE SEQUENCE [LARGE SCALE GENOMIC DNA]</scope>
    <source>
        <strain evidence="3">DSM 17067 / NCIMB 14079 / DFL-11</strain>
    </source>
</reference>
<organism evidence="2 3">
    <name type="scientific">Roseibium alexandrii (strain DSM 17067 / NCIMB 14079 / DFL-11)</name>
    <name type="common">Labrenzia alexandrii</name>
    <dbReference type="NCBI Taxonomy" id="244592"/>
    <lineage>
        <taxon>Bacteria</taxon>
        <taxon>Pseudomonadati</taxon>
        <taxon>Pseudomonadota</taxon>
        <taxon>Alphaproteobacteria</taxon>
        <taxon>Hyphomicrobiales</taxon>
        <taxon>Stappiaceae</taxon>
        <taxon>Roseibium</taxon>
    </lineage>
</organism>